<evidence type="ECO:0000256" key="6">
    <source>
        <dbReference type="SAM" id="Coils"/>
    </source>
</evidence>
<gene>
    <name evidence="7" type="ORF">PEVE_00023138</name>
</gene>
<name>A0ABN8M4Y3_9CNID</name>
<protein>
    <recommendedName>
        <fullName evidence="9">Dynein regulatory complex protein 10</fullName>
    </recommendedName>
</protein>
<evidence type="ECO:0000256" key="4">
    <source>
        <dbReference type="ARBA" id="ARBA00023212"/>
    </source>
</evidence>
<evidence type="ECO:0000256" key="3">
    <source>
        <dbReference type="ARBA" id="ARBA00022490"/>
    </source>
</evidence>
<feature type="non-terminal residue" evidence="7">
    <location>
        <position position="349"/>
    </location>
</feature>
<dbReference type="InterPro" id="IPR042618">
    <property type="entry name" value="IQCG"/>
</dbReference>
<keyword evidence="5" id="KW-0966">Cell projection</keyword>
<evidence type="ECO:0000256" key="2">
    <source>
        <dbReference type="ARBA" id="ARBA00004316"/>
    </source>
</evidence>
<dbReference type="PANTHER" id="PTHR14871">
    <property type="entry name" value="DYNEIN REGULATORY COMPLEX PROTEIN 9"/>
    <property type="match status" value="1"/>
</dbReference>
<keyword evidence="4" id="KW-0206">Cytoskeleton</keyword>
<sequence>MLSSLDAVHISAVLEDCVDQLAILGHIMPNSLEGRPEAAQIVDDELGQILQDQRFLESRYEMLMAHKDDPSSTNKSQLRVVDDGQIQSVAKSLRESTNALNRSFRQNPLTSDSLSKIQADRKFLQDIMEETLDEVVSSKSFDALLRAVNTEKEKKAGLQQTILKEEESRRLVKSLQRQLIEVKREKESEIQQRNEMIAHLKDQLQEMKAKTSMEGKYIKKDAEVRVSCTQKRCQQGENTLKEDLETLRYKIEEEVRVNAEIETYLRQHHQILEEKVEYWMEKYDRDVEQKQHELDVLKASKANDLARLQELTQKYSEYEKVVIEDRVAKEQARRKAEQEEEELKAATKV</sequence>
<accession>A0ABN8M4Y3</accession>
<evidence type="ECO:0000313" key="8">
    <source>
        <dbReference type="Proteomes" id="UP001159427"/>
    </source>
</evidence>
<keyword evidence="8" id="KW-1185">Reference proteome</keyword>
<dbReference type="Proteomes" id="UP001159427">
    <property type="component" value="Unassembled WGS sequence"/>
</dbReference>
<proteinExistence type="predicted"/>
<comment type="caution">
    <text evidence="7">The sequence shown here is derived from an EMBL/GenBank/DDBJ whole genome shotgun (WGS) entry which is preliminary data.</text>
</comment>
<organism evidence="7 8">
    <name type="scientific">Porites evermanni</name>
    <dbReference type="NCBI Taxonomy" id="104178"/>
    <lineage>
        <taxon>Eukaryota</taxon>
        <taxon>Metazoa</taxon>
        <taxon>Cnidaria</taxon>
        <taxon>Anthozoa</taxon>
        <taxon>Hexacorallia</taxon>
        <taxon>Scleractinia</taxon>
        <taxon>Fungiina</taxon>
        <taxon>Poritidae</taxon>
        <taxon>Porites</taxon>
    </lineage>
</organism>
<evidence type="ECO:0000256" key="1">
    <source>
        <dbReference type="ARBA" id="ARBA00004245"/>
    </source>
</evidence>
<evidence type="ECO:0000256" key="5">
    <source>
        <dbReference type="ARBA" id="ARBA00023273"/>
    </source>
</evidence>
<reference evidence="7 8" key="1">
    <citation type="submission" date="2022-05" db="EMBL/GenBank/DDBJ databases">
        <authorList>
            <consortium name="Genoscope - CEA"/>
            <person name="William W."/>
        </authorList>
    </citation>
    <scope>NUCLEOTIDE SEQUENCE [LARGE SCALE GENOMIC DNA]</scope>
</reference>
<keyword evidence="6" id="KW-0175">Coiled coil</keyword>
<keyword evidence="3" id="KW-0963">Cytoplasm</keyword>
<evidence type="ECO:0008006" key="9">
    <source>
        <dbReference type="Google" id="ProtNLM"/>
    </source>
</evidence>
<feature type="coiled-coil region" evidence="6">
    <location>
        <begin position="280"/>
        <end position="349"/>
    </location>
</feature>
<evidence type="ECO:0000313" key="7">
    <source>
        <dbReference type="EMBL" id="CAH3024506.1"/>
    </source>
</evidence>
<dbReference type="EMBL" id="CALNXI010000307">
    <property type="protein sequence ID" value="CAH3024506.1"/>
    <property type="molecule type" value="Genomic_DNA"/>
</dbReference>
<comment type="subcellular location">
    <subcellularLocation>
        <location evidence="2">Cell projection</location>
    </subcellularLocation>
    <subcellularLocation>
        <location evidence="1">Cytoplasm</location>
        <location evidence="1">Cytoskeleton</location>
    </subcellularLocation>
</comment>
<dbReference type="PANTHER" id="PTHR14871:SF1">
    <property type="entry name" value="DYNEIN REGULATORY COMPLEX PROTEIN 9"/>
    <property type="match status" value="1"/>
</dbReference>
<feature type="coiled-coil region" evidence="6">
    <location>
        <begin position="165"/>
        <end position="210"/>
    </location>
</feature>